<keyword evidence="4" id="KW-1185">Reference proteome</keyword>
<evidence type="ECO:0000313" key="4">
    <source>
        <dbReference type="Proteomes" id="UP001597369"/>
    </source>
</evidence>
<dbReference type="EMBL" id="JBHUHV010000059">
    <property type="protein sequence ID" value="MFD2069270.1"/>
    <property type="molecule type" value="Genomic_DNA"/>
</dbReference>
<feature type="compositionally biased region" description="Basic and acidic residues" evidence="1">
    <location>
        <begin position="54"/>
        <end position="69"/>
    </location>
</feature>
<evidence type="ECO:0000259" key="2">
    <source>
        <dbReference type="Pfam" id="PF13648"/>
    </source>
</evidence>
<proteinExistence type="predicted"/>
<feature type="region of interest" description="Disordered" evidence="1">
    <location>
        <begin position="43"/>
        <end position="69"/>
    </location>
</feature>
<evidence type="ECO:0000256" key="1">
    <source>
        <dbReference type="SAM" id="MobiDB-lite"/>
    </source>
</evidence>
<evidence type="ECO:0000313" key="3">
    <source>
        <dbReference type="EMBL" id="MFD2069270.1"/>
    </source>
</evidence>
<dbReference type="RefSeq" id="WP_229961238.1">
    <property type="nucleotide sequence ID" value="NZ_JAJJWI010000011.1"/>
</dbReference>
<dbReference type="Pfam" id="PF13648">
    <property type="entry name" value="Lipocalin_4"/>
    <property type="match status" value="1"/>
</dbReference>
<dbReference type="InterPro" id="IPR024311">
    <property type="entry name" value="Lipocalin-like"/>
</dbReference>
<name>A0ABW4X5H7_9BACT</name>
<organism evidence="3 4">
    <name type="scientific">Pontibacter silvestris</name>
    <dbReference type="NCBI Taxonomy" id="2305183"/>
    <lineage>
        <taxon>Bacteria</taxon>
        <taxon>Pseudomonadati</taxon>
        <taxon>Bacteroidota</taxon>
        <taxon>Cytophagia</taxon>
        <taxon>Cytophagales</taxon>
        <taxon>Hymenobacteraceae</taxon>
        <taxon>Pontibacter</taxon>
    </lineage>
</organism>
<dbReference type="PROSITE" id="PS51257">
    <property type="entry name" value="PROKAR_LIPOPROTEIN"/>
    <property type="match status" value="1"/>
</dbReference>
<sequence>MNEAINKMEVSVKLWMHSWSTLTAILLAIVLISCGDSNEVGSESMLTGPSNKTWRAEKETNAVGNKEKLTDAEKQETMQFYADGRFALGGGGTLQTGTWSFDQAARRLTLQLEDQDVTLNFEVLKLTNDEMRLKAADGSEMLLQAD</sequence>
<comment type="caution">
    <text evidence="3">The sequence shown here is derived from an EMBL/GenBank/DDBJ whole genome shotgun (WGS) entry which is preliminary data.</text>
</comment>
<accession>A0ABW4X5H7</accession>
<gene>
    <name evidence="3" type="ORF">ACFSKU_20465</name>
</gene>
<feature type="domain" description="Lipocalin-like" evidence="2">
    <location>
        <begin position="52"/>
        <end position="133"/>
    </location>
</feature>
<dbReference type="Proteomes" id="UP001597369">
    <property type="component" value="Unassembled WGS sequence"/>
</dbReference>
<reference evidence="4" key="1">
    <citation type="journal article" date="2019" name="Int. J. Syst. Evol. Microbiol.">
        <title>The Global Catalogue of Microorganisms (GCM) 10K type strain sequencing project: providing services to taxonomists for standard genome sequencing and annotation.</title>
        <authorList>
            <consortium name="The Broad Institute Genomics Platform"/>
            <consortium name="The Broad Institute Genome Sequencing Center for Infectious Disease"/>
            <person name="Wu L."/>
            <person name="Ma J."/>
        </authorList>
    </citation>
    <scope>NUCLEOTIDE SEQUENCE [LARGE SCALE GENOMIC DNA]</scope>
    <source>
        <strain evidence="4">JCM 16545</strain>
    </source>
</reference>
<feature type="compositionally biased region" description="Polar residues" evidence="1">
    <location>
        <begin position="43"/>
        <end position="53"/>
    </location>
</feature>
<protein>
    <submittedName>
        <fullName evidence="3">Lipocalin family protein</fullName>
    </submittedName>
</protein>